<proteinExistence type="predicted"/>
<name>A0A937JZS4_9BACT</name>
<evidence type="ECO:0000256" key="6">
    <source>
        <dbReference type="SAM" id="Phobius"/>
    </source>
</evidence>
<dbReference type="Pfam" id="PF12704">
    <property type="entry name" value="MacB_PCD"/>
    <property type="match status" value="2"/>
</dbReference>
<keyword evidence="4 6" id="KW-1133">Transmembrane helix</keyword>
<dbReference type="GO" id="GO:0022857">
    <property type="term" value="F:transmembrane transporter activity"/>
    <property type="evidence" value="ECO:0007669"/>
    <property type="project" value="TreeGrafter"/>
</dbReference>
<keyword evidence="2" id="KW-1003">Cell membrane</keyword>
<gene>
    <name evidence="9" type="ORF">JL102_01220</name>
</gene>
<dbReference type="Proteomes" id="UP000659388">
    <property type="component" value="Unassembled WGS sequence"/>
</dbReference>
<comment type="subcellular location">
    <subcellularLocation>
        <location evidence="1">Cell membrane</location>
        <topology evidence="1">Multi-pass membrane protein</topology>
    </subcellularLocation>
</comment>
<feature type="domain" description="ABC3 transporter permease C-terminal" evidence="7">
    <location>
        <begin position="671"/>
        <end position="783"/>
    </location>
</feature>
<evidence type="ECO:0000256" key="3">
    <source>
        <dbReference type="ARBA" id="ARBA00022692"/>
    </source>
</evidence>
<evidence type="ECO:0000259" key="7">
    <source>
        <dbReference type="Pfam" id="PF02687"/>
    </source>
</evidence>
<feature type="transmembrane region" description="Helical" evidence="6">
    <location>
        <begin position="20"/>
        <end position="41"/>
    </location>
</feature>
<dbReference type="InterPro" id="IPR050250">
    <property type="entry name" value="Macrolide_Exporter_MacB"/>
</dbReference>
<feature type="domain" description="MacB-like periplasmic core" evidence="8">
    <location>
        <begin position="21"/>
        <end position="244"/>
    </location>
</feature>
<feature type="transmembrane region" description="Helical" evidence="6">
    <location>
        <begin position="670"/>
        <end position="691"/>
    </location>
</feature>
<organism evidence="9 10">
    <name type="scientific">Fulvivirga sediminis</name>
    <dbReference type="NCBI Taxonomy" id="2803949"/>
    <lineage>
        <taxon>Bacteria</taxon>
        <taxon>Pseudomonadati</taxon>
        <taxon>Bacteroidota</taxon>
        <taxon>Cytophagia</taxon>
        <taxon>Cytophagales</taxon>
        <taxon>Fulvivirgaceae</taxon>
        <taxon>Fulvivirga</taxon>
    </lineage>
</organism>
<keyword evidence="3 6" id="KW-0812">Transmembrane</keyword>
<feature type="domain" description="ABC3 transporter permease C-terminal" evidence="7">
    <location>
        <begin position="290"/>
        <end position="403"/>
    </location>
</feature>
<dbReference type="GO" id="GO:0005886">
    <property type="term" value="C:plasma membrane"/>
    <property type="evidence" value="ECO:0007669"/>
    <property type="project" value="UniProtKB-SubCell"/>
</dbReference>
<feature type="transmembrane region" description="Helical" evidence="6">
    <location>
        <begin position="377"/>
        <end position="400"/>
    </location>
</feature>
<dbReference type="InterPro" id="IPR003838">
    <property type="entry name" value="ABC3_permease_C"/>
</dbReference>
<dbReference type="EMBL" id="JAESIY010000001">
    <property type="protein sequence ID" value="MBL3654732.1"/>
    <property type="molecule type" value="Genomic_DNA"/>
</dbReference>
<accession>A0A937JZS4</accession>
<dbReference type="Pfam" id="PF02687">
    <property type="entry name" value="FtsX"/>
    <property type="match status" value="2"/>
</dbReference>
<feature type="transmembrane region" description="Helical" evidence="6">
    <location>
        <begin position="421"/>
        <end position="445"/>
    </location>
</feature>
<dbReference type="AlphaFoldDB" id="A0A937JZS4"/>
<feature type="transmembrane region" description="Helical" evidence="6">
    <location>
        <begin position="753"/>
        <end position="771"/>
    </location>
</feature>
<feature type="transmembrane region" description="Helical" evidence="6">
    <location>
        <begin position="283"/>
        <end position="306"/>
    </location>
</feature>
<comment type="caution">
    <text evidence="9">The sequence shown here is derived from an EMBL/GenBank/DDBJ whole genome shotgun (WGS) entry which is preliminary data.</text>
</comment>
<feature type="transmembrane region" description="Helical" evidence="6">
    <location>
        <begin position="335"/>
        <end position="357"/>
    </location>
</feature>
<keyword evidence="5 6" id="KW-0472">Membrane</keyword>
<evidence type="ECO:0000313" key="10">
    <source>
        <dbReference type="Proteomes" id="UP000659388"/>
    </source>
</evidence>
<protein>
    <submittedName>
        <fullName evidence="9">ABC transporter permease</fullName>
    </submittedName>
</protein>
<evidence type="ECO:0000313" key="9">
    <source>
        <dbReference type="EMBL" id="MBL3654732.1"/>
    </source>
</evidence>
<evidence type="ECO:0000256" key="4">
    <source>
        <dbReference type="ARBA" id="ARBA00022989"/>
    </source>
</evidence>
<feature type="domain" description="MacB-like periplasmic core" evidence="8">
    <location>
        <begin position="432"/>
        <end position="593"/>
    </location>
</feature>
<sequence length="790" mass="88416">MQQHNLKITYRTFLRYKSSFLINLFGLATGLTCAILIFLWVNDELSTDKFHEHDAQLYHVMLNHEEDGGIRTDTSSPGLLAEALEEEVPEIKMAVEDSDPLWFGENFSLSDGEKFHKASGKFAGDGYFEMYSFPMKYGQADHALKDKKSVVISESLATRLFGSSKDALNKSLEWKLLHFTSQATVTGVFKNLPTNSTQQFDFVLPFSLFKDILGDGLHWGNYNTYTSVLVTPGTNINQLNQKLADFIKNKNQGSNVSPMLVKFSDLYLYGQFENGQQAGGRIMYVRLFSVIGLFVLIIASINFMNLSTARASRRLKEIGVKKSLGAGRKTLIAQYLTEALVMAFLALIFAIAFTYALLPQFNQITGKVLTLTLSPTFIGGLIGIVIFTGLLAGSYPALYLSGFKPINILKGHFRGSATEAWTRKGLVVFQFVLSIVMVVSVLIVYKQINFALTKNIGYDRNGVILVPMEGKATENIESYLTRLGEVPGVEHVSASSHTFTQNGSFTTGVSWPGKTEGTIIKFEQSRAYYDIQQTLGFEMAEGRSFSNQYGDETSKIIFNEAAIEAMGLEDPIGKKVNLWGEEKEIIGVMKNFNYSSLHSKVEPMLFHFKTDFLPNILIKLNTKNPRNVLSNLREWYKINNPGYNFDYTFLDTAYEAQYKAEERVSLLARYFAGVAIVISCLGLFALAAFTAERRQKEIGVRKILGASHFTIVRLLSADFTKMVLLAIVIGLPVSYVMANFWLQNFAYHINLEWWYFAISGAAALVIAWLTVSFQTIKAAQTNPSASLKEE</sequence>
<evidence type="ECO:0000256" key="5">
    <source>
        <dbReference type="ARBA" id="ARBA00023136"/>
    </source>
</evidence>
<evidence type="ECO:0000259" key="8">
    <source>
        <dbReference type="Pfam" id="PF12704"/>
    </source>
</evidence>
<evidence type="ECO:0000256" key="1">
    <source>
        <dbReference type="ARBA" id="ARBA00004651"/>
    </source>
</evidence>
<evidence type="ECO:0000256" key="2">
    <source>
        <dbReference type="ARBA" id="ARBA00022475"/>
    </source>
</evidence>
<dbReference type="InterPro" id="IPR025857">
    <property type="entry name" value="MacB_PCD"/>
</dbReference>
<dbReference type="PANTHER" id="PTHR30572:SF18">
    <property type="entry name" value="ABC-TYPE MACROLIDE FAMILY EXPORT SYSTEM PERMEASE COMPONENT 2"/>
    <property type="match status" value="1"/>
</dbReference>
<reference evidence="9" key="1">
    <citation type="submission" date="2021-01" db="EMBL/GenBank/DDBJ databases">
        <title>Fulvivirga kasyanovii gen. nov., sp nov., a novel member of the phylum Bacteroidetes isolated from seawater in a mussel farm.</title>
        <authorList>
            <person name="Zhao L.-H."/>
            <person name="Wang Z.-J."/>
        </authorList>
    </citation>
    <scope>NUCLEOTIDE SEQUENCE</scope>
    <source>
        <strain evidence="9">2943</strain>
    </source>
</reference>
<dbReference type="PANTHER" id="PTHR30572">
    <property type="entry name" value="MEMBRANE COMPONENT OF TRANSPORTER-RELATED"/>
    <property type="match status" value="1"/>
</dbReference>
<keyword evidence="10" id="KW-1185">Reference proteome</keyword>